<accession>N6X9C5</accession>
<dbReference type="EMBL" id="AQHZ01000024">
    <property type="protein sequence ID" value="ENO17728.1"/>
    <property type="molecule type" value="Genomic_DNA"/>
</dbReference>
<evidence type="ECO:0000313" key="2">
    <source>
        <dbReference type="EMBL" id="ENO17728.1"/>
    </source>
</evidence>
<name>N6X9C5_9ACTO</name>
<dbReference type="Proteomes" id="UP000013015">
    <property type="component" value="Unassembled WGS sequence"/>
</dbReference>
<protein>
    <submittedName>
        <fullName evidence="2">Uncharacterized protein</fullName>
    </submittedName>
</protein>
<keyword evidence="3" id="KW-1185">Reference proteome</keyword>
<evidence type="ECO:0000313" key="3">
    <source>
        <dbReference type="Proteomes" id="UP000013015"/>
    </source>
</evidence>
<comment type="caution">
    <text evidence="2">The sequence shown here is derived from an EMBL/GenBank/DDBJ whole genome shotgun (WGS) entry which is preliminary data.</text>
</comment>
<feature type="region of interest" description="Disordered" evidence="1">
    <location>
        <begin position="121"/>
        <end position="179"/>
    </location>
</feature>
<proteinExistence type="predicted"/>
<dbReference type="HOGENOM" id="CLU_1500427_0_0_11"/>
<dbReference type="PATRIC" id="fig|888050.3.peg.1574"/>
<organism evidence="2 3">
    <name type="scientific">Schaalia cardiffensis F0333</name>
    <dbReference type="NCBI Taxonomy" id="888050"/>
    <lineage>
        <taxon>Bacteria</taxon>
        <taxon>Bacillati</taxon>
        <taxon>Actinomycetota</taxon>
        <taxon>Actinomycetes</taxon>
        <taxon>Actinomycetales</taxon>
        <taxon>Actinomycetaceae</taxon>
        <taxon>Schaalia</taxon>
    </lineage>
</organism>
<dbReference type="AlphaFoldDB" id="N6X9C5"/>
<sequence>MTGARIICDEARTQGILEEGLRRAQSVSNRQRGQRPIINKDGAFAYRDGGWWTLAAPINGKPQYTRGNILVEAQFKTEDLGSMWAEKLDDDASRTAEIILAIDGAVQKTAEAVKTAAQATEAAREDARPAREDARAEQVRRCRIERGRPHDAGHRDSARRDQRPNLAARTCLRQEEEIQ</sequence>
<gene>
    <name evidence="2" type="ORF">HMPREF9004_1638</name>
</gene>
<dbReference type="STRING" id="888050.HMPREF9004_1638"/>
<feature type="compositionally biased region" description="Basic and acidic residues" evidence="1">
    <location>
        <begin position="122"/>
        <end position="163"/>
    </location>
</feature>
<evidence type="ECO:0000256" key="1">
    <source>
        <dbReference type="SAM" id="MobiDB-lite"/>
    </source>
</evidence>
<reference evidence="2 3" key="1">
    <citation type="submission" date="2013-03" db="EMBL/GenBank/DDBJ databases">
        <title>Reference genome for the Human Microbiome Project.</title>
        <authorList>
            <person name="Aqrawi P."/>
            <person name="Ayvaz T."/>
            <person name="Bess C."/>
            <person name="Blankenburg K."/>
            <person name="Coyle M."/>
            <person name="Deng J."/>
            <person name="Forbes L."/>
            <person name="Fowler G."/>
            <person name="Francisco L."/>
            <person name="Fu Q."/>
            <person name="Gibbs R."/>
            <person name="Gross S."/>
            <person name="Gubbala S."/>
            <person name="Hale W."/>
            <person name="Hemphill L."/>
            <person name="Highlander S."/>
            <person name="Hirani K."/>
            <person name="Jackson L."/>
            <person name="Jakkamsetti A."/>
            <person name="Javaid M."/>
            <person name="Jayaseelan J.C."/>
            <person name="Jiang H."/>
            <person name="Joshi V."/>
            <person name="Korchina V."/>
            <person name="Kovar C."/>
            <person name="Lara F."/>
            <person name="Lee S."/>
            <person name="Liu Y."/>
            <person name="Mata R."/>
            <person name="Mathew T."/>
            <person name="Munidasa M."/>
            <person name="Muzny D."/>
            <person name="Nazareth L."/>
            <person name="Ngo R."/>
            <person name="Nguyen L."/>
            <person name="Nguyen N."/>
            <person name="Okwuonu G."/>
            <person name="Ongeri F."/>
            <person name="Palculict T."/>
            <person name="Patil S."/>
            <person name="Petrosino J."/>
            <person name="Pham C."/>
            <person name="Pham P."/>
            <person name="Pu L.-L."/>
            <person name="Qin X."/>
            <person name="Qu J."/>
            <person name="Reid J."/>
            <person name="Ross M."/>
            <person name="Ruth R."/>
            <person name="Saada N."/>
            <person name="San Lucas F."/>
            <person name="Santibanez J."/>
            <person name="Shang Y."/>
            <person name="Simmons D."/>
            <person name="Song X.-Z."/>
            <person name="Tang L.-Y."/>
            <person name="Thornton R."/>
            <person name="Warren J."/>
            <person name="Weissenberger G."/>
            <person name="Wilczek-Boney K."/>
            <person name="Worley K."/>
            <person name="Youmans B."/>
            <person name="Zhang J."/>
            <person name="Zhang L."/>
            <person name="Zhao Z."/>
            <person name="Zhou C."/>
            <person name="Zhu D."/>
            <person name="Zhu Y."/>
        </authorList>
    </citation>
    <scope>NUCLEOTIDE SEQUENCE [LARGE SCALE GENOMIC DNA]</scope>
    <source>
        <strain evidence="2 3">F0333</strain>
    </source>
</reference>